<proteinExistence type="predicted"/>
<dbReference type="PATRIC" id="fig|121290.4.peg.527"/>
<dbReference type="Proteomes" id="UP000059074">
    <property type="component" value="Unassembled WGS sequence"/>
</dbReference>
<dbReference type="AlphaFoldDB" id="A0A109BAE9"/>
<dbReference type="NCBIfam" id="TIGR02476">
    <property type="entry name" value="BluB"/>
    <property type="match status" value="1"/>
</dbReference>
<dbReference type="InterPro" id="IPR029479">
    <property type="entry name" value="Nitroreductase"/>
</dbReference>
<dbReference type="EMBL" id="LMTR01000082">
    <property type="protein sequence ID" value="KWT65178.1"/>
    <property type="molecule type" value="Genomic_DNA"/>
</dbReference>
<dbReference type="InterPro" id="IPR050627">
    <property type="entry name" value="Nitroreductase/BluB"/>
</dbReference>
<dbReference type="Pfam" id="PF00881">
    <property type="entry name" value="Nitroreductase"/>
    <property type="match status" value="1"/>
</dbReference>
<comment type="caution">
    <text evidence="2">The sequence shown here is derived from an EMBL/GenBank/DDBJ whole genome shotgun (WGS) entry which is preliminary data.</text>
</comment>
<dbReference type="PANTHER" id="PTHR23026:SF123">
    <property type="entry name" value="NAD(P)H NITROREDUCTASE RV3131-RELATED"/>
    <property type="match status" value="1"/>
</dbReference>
<protein>
    <submittedName>
        <fullName evidence="2">Cobalamin biosynthesis protein BluB 5,6-dimethylbenzimidazole synthase, flavin destructase family</fullName>
    </submittedName>
</protein>
<keyword evidence="3" id="KW-1185">Reference proteome</keyword>
<reference evidence="2 3" key="1">
    <citation type="submission" date="2015-10" db="EMBL/GenBank/DDBJ databases">
        <title>Transcriptomic analysis of a linuron degrading triple-species bacterial consortium.</title>
        <authorList>
            <person name="Albers P."/>
        </authorList>
    </citation>
    <scope>NUCLEOTIDE SEQUENCE [LARGE SCALE GENOMIC DNA]</scope>
    <source>
        <strain evidence="2 3">WDL6</strain>
    </source>
</reference>
<accession>A0A109BAE9</accession>
<feature type="domain" description="Nitroreductase" evidence="1">
    <location>
        <begin position="26"/>
        <end position="190"/>
    </location>
</feature>
<dbReference type="InterPro" id="IPR012825">
    <property type="entry name" value="BluB"/>
</dbReference>
<dbReference type="PANTHER" id="PTHR23026">
    <property type="entry name" value="NADPH NITROREDUCTASE"/>
    <property type="match status" value="1"/>
</dbReference>
<dbReference type="RefSeq" id="WP_068463762.1">
    <property type="nucleotide sequence ID" value="NZ_LMTR01000082.1"/>
</dbReference>
<evidence type="ECO:0000313" key="2">
    <source>
        <dbReference type="EMBL" id="KWT65178.1"/>
    </source>
</evidence>
<evidence type="ECO:0000313" key="3">
    <source>
        <dbReference type="Proteomes" id="UP000059074"/>
    </source>
</evidence>
<dbReference type="InterPro" id="IPR000415">
    <property type="entry name" value="Nitroreductase-like"/>
</dbReference>
<gene>
    <name evidence="2" type="ORF">APY04_2927</name>
</gene>
<sequence>MTGDRRHNPPQFDDAFRARLRELVFWRRDVRRFRSEPVDGAQLSELIALASRAPSVGYSQPWRFVLVECPKRRAQVRASFERANADALASYGEDRRGLYARLKLEGLDVAPVHLAVFADEATVAGAGLGSRTMPETMRYSVVGAVQTLWLAARAHGLGVGWISILEPDVVSAALDVPATWRLVAYLCIGWPAEEHLDPELERSGWQDRVDVSGLIVKR</sequence>
<dbReference type="STRING" id="121290.APY04_2927"/>
<dbReference type="GO" id="GO:0016491">
    <property type="term" value="F:oxidoreductase activity"/>
    <property type="evidence" value="ECO:0007669"/>
    <property type="project" value="InterPro"/>
</dbReference>
<dbReference type="Gene3D" id="3.40.109.10">
    <property type="entry name" value="NADH Oxidase"/>
    <property type="match status" value="1"/>
</dbReference>
<organism evidence="2 3">
    <name type="scientific">Hyphomicrobium sulfonivorans</name>
    <dbReference type="NCBI Taxonomy" id="121290"/>
    <lineage>
        <taxon>Bacteria</taxon>
        <taxon>Pseudomonadati</taxon>
        <taxon>Pseudomonadota</taxon>
        <taxon>Alphaproteobacteria</taxon>
        <taxon>Hyphomicrobiales</taxon>
        <taxon>Hyphomicrobiaceae</taxon>
        <taxon>Hyphomicrobium</taxon>
    </lineage>
</organism>
<dbReference type="SUPFAM" id="SSF55469">
    <property type="entry name" value="FMN-dependent nitroreductase-like"/>
    <property type="match status" value="1"/>
</dbReference>
<dbReference type="OrthoDB" id="9773807at2"/>
<evidence type="ECO:0000259" key="1">
    <source>
        <dbReference type="Pfam" id="PF00881"/>
    </source>
</evidence>
<name>A0A109BAE9_HYPSL</name>